<feature type="compositionally biased region" description="Polar residues" evidence="2">
    <location>
        <begin position="191"/>
        <end position="202"/>
    </location>
</feature>
<proteinExistence type="predicted"/>
<accession>A0AAN8JK10</accession>
<name>A0AAN8JK10_PATCE</name>
<evidence type="ECO:0000313" key="4">
    <source>
        <dbReference type="Proteomes" id="UP001347796"/>
    </source>
</evidence>
<organism evidence="3 4">
    <name type="scientific">Patella caerulea</name>
    <name type="common">Rayed Mediterranean limpet</name>
    <dbReference type="NCBI Taxonomy" id="87958"/>
    <lineage>
        <taxon>Eukaryota</taxon>
        <taxon>Metazoa</taxon>
        <taxon>Spiralia</taxon>
        <taxon>Lophotrochozoa</taxon>
        <taxon>Mollusca</taxon>
        <taxon>Gastropoda</taxon>
        <taxon>Patellogastropoda</taxon>
        <taxon>Patelloidea</taxon>
        <taxon>Patellidae</taxon>
        <taxon>Patella</taxon>
    </lineage>
</organism>
<dbReference type="GO" id="GO:0030336">
    <property type="term" value="P:negative regulation of cell migration"/>
    <property type="evidence" value="ECO:0007669"/>
    <property type="project" value="InterPro"/>
</dbReference>
<dbReference type="EMBL" id="JAZGQO010000010">
    <property type="protein sequence ID" value="KAK6177336.1"/>
    <property type="molecule type" value="Genomic_DNA"/>
</dbReference>
<dbReference type="AlphaFoldDB" id="A0AAN8JK10"/>
<feature type="compositionally biased region" description="Low complexity" evidence="2">
    <location>
        <begin position="343"/>
        <end position="361"/>
    </location>
</feature>
<protein>
    <submittedName>
        <fullName evidence="3">Uncharacterized protein</fullName>
    </submittedName>
</protein>
<dbReference type="PANTHER" id="PTHR34831:SF1">
    <property type="entry name" value="MIGRATION AND INVASION-INHIBITORY PROTEIN"/>
    <property type="match status" value="1"/>
</dbReference>
<dbReference type="Proteomes" id="UP001347796">
    <property type="component" value="Unassembled WGS sequence"/>
</dbReference>
<keyword evidence="1" id="KW-0175">Coiled coil</keyword>
<evidence type="ECO:0000256" key="1">
    <source>
        <dbReference type="SAM" id="Coils"/>
    </source>
</evidence>
<reference evidence="3 4" key="1">
    <citation type="submission" date="2024-01" db="EMBL/GenBank/DDBJ databases">
        <title>The genome of the rayed Mediterranean limpet Patella caerulea (Linnaeus, 1758).</title>
        <authorList>
            <person name="Anh-Thu Weber A."/>
            <person name="Halstead-Nussloch G."/>
        </authorList>
    </citation>
    <scope>NUCLEOTIDE SEQUENCE [LARGE SCALE GENOMIC DNA]</scope>
    <source>
        <strain evidence="3">AATW-2023a</strain>
        <tissue evidence="3">Whole specimen</tissue>
    </source>
</reference>
<sequence>MTDYMKYECRSLLQKLKLQQKNLKELIPSDVSCDSSVVSDTYSENFDARSPELKASYARNKLKSFVLSPSNSLNSSIDINTTLDSSGKYSFKPKVYLHDTSVAKPRQYRRSPQSDPQDKDANDKGYLSSRDSRRPEDISANFLRDINNYLDNSRDMTASTLQSDKIADLDDFENMDRLSQASATPPRWSTEKYSSLPSTPNTAQRRKIIDRNIPVTSKYDDFRLNTESSKLNFSYSNVDNDEETMMKSRVNVKNGTTDDVDETFLKSRLNASPEDIFLKKNKDYQSERRERERERFEDRERKRLEEKRMKELEKAKESYNKHLEDSGNDKKYVSIIRDASKPRSILSSPSSRNTSTGNRSKTPSKVSFQSSNISSDTLQDDVAVSSSKMLGYDWIAALLDNETGCMDESESYFNDLKEFRRSNRDECSNNFYMNNPLTFAEPKEASPVVKALTQPKVKPYIVNDRLFTQPLKKNLVDDFKDSDHEDETPTQNSPRYVRVSIPRSTLEQPYKMKPHRRNSFDPTDSCSLREHCLLGWENSTLSALPTASSVDINEATDGLKPKMTTTLAEAERIASTGTQMWPFIPPPSRVDPLPTWRKNYQASVMNLSHPTSTTDSVITGDSESLRKSTNNLLNSTYSLMYEMERLKKERESTKA</sequence>
<keyword evidence="4" id="KW-1185">Reference proteome</keyword>
<feature type="coiled-coil region" evidence="1">
    <location>
        <begin position="301"/>
        <end position="329"/>
    </location>
</feature>
<feature type="region of interest" description="Disordered" evidence="2">
    <location>
        <begin position="343"/>
        <end position="379"/>
    </location>
</feature>
<feature type="region of interest" description="Disordered" evidence="2">
    <location>
        <begin position="101"/>
        <end position="134"/>
    </location>
</feature>
<dbReference type="Pfam" id="PF15734">
    <property type="entry name" value="MIIP"/>
    <property type="match status" value="1"/>
</dbReference>
<dbReference type="GO" id="GO:0010972">
    <property type="term" value="P:negative regulation of G2/M transition of mitotic cell cycle"/>
    <property type="evidence" value="ECO:0007669"/>
    <property type="project" value="InterPro"/>
</dbReference>
<evidence type="ECO:0000256" key="2">
    <source>
        <dbReference type="SAM" id="MobiDB-lite"/>
    </source>
</evidence>
<evidence type="ECO:0000313" key="3">
    <source>
        <dbReference type="EMBL" id="KAK6177336.1"/>
    </source>
</evidence>
<dbReference type="InterPro" id="IPR031466">
    <property type="entry name" value="MIIP"/>
</dbReference>
<comment type="caution">
    <text evidence="3">The sequence shown here is derived from an EMBL/GenBank/DDBJ whole genome shotgun (WGS) entry which is preliminary data.</text>
</comment>
<feature type="compositionally biased region" description="Polar residues" evidence="2">
    <location>
        <begin position="363"/>
        <end position="377"/>
    </location>
</feature>
<feature type="region of interest" description="Disordered" evidence="2">
    <location>
        <begin position="179"/>
        <end position="202"/>
    </location>
</feature>
<gene>
    <name evidence="3" type="ORF">SNE40_015457</name>
</gene>
<dbReference type="PANTHER" id="PTHR34831">
    <property type="entry name" value="MIGRATION AND INVASION-INHIBITORY PROTEIN"/>
    <property type="match status" value="1"/>
</dbReference>